<evidence type="ECO:0000256" key="1">
    <source>
        <dbReference type="SAM" id="MobiDB-lite"/>
    </source>
</evidence>
<evidence type="ECO:0000313" key="3">
    <source>
        <dbReference type="EMBL" id="ADN01648.1"/>
    </source>
</evidence>
<feature type="domain" description="DUF6973" evidence="2">
    <location>
        <begin position="96"/>
        <end position="198"/>
    </location>
</feature>
<proteinExistence type="predicted"/>
<dbReference type="InterPro" id="IPR054246">
    <property type="entry name" value="DUF6973"/>
</dbReference>
<protein>
    <recommendedName>
        <fullName evidence="2">DUF6973 domain-containing protein</fullName>
    </recommendedName>
</protein>
<dbReference type="eggNOG" id="ENOG5032WH2">
    <property type="taxonomic scope" value="Bacteria"/>
</dbReference>
<accession>E0RRE7</accession>
<feature type="compositionally biased region" description="Gly residues" evidence="1">
    <location>
        <begin position="246"/>
        <end position="255"/>
    </location>
</feature>
<evidence type="ECO:0000259" key="2">
    <source>
        <dbReference type="Pfam" id="PF22322"/>
    </source>
</evidence>
<feature type="compositionally biased region" description="Basic and acidic residues" evidence="1">
    <location>
        <begin position="233"/>
        <end position="244"/>
    </location>
</feature>
<dbReference type="AlphaFoldDB" id="E0RRE7"/>
<dbReference type="HOGENOM" id="CLU_1089508_0_0_12"/>
<dbReference type="KEGG" id="sta:STHERM_c06900"/>
<dbReference type="EMBL" id="CP001698">
    <property type="protein sequence ID" value="ADN01648.1"/>
    <property type="molecule type" value="Genomic_DNA"/>
</dbReference>
<feature type="region of interest" description="Disordered" evidence="1">
    <location>
        <begin position="217"/>
        <end position="255"/>
    </location>
</feature>
<sequence>MSGARRAGCTTLARGTTGPRWACTLSPDPEGTRLVSPMEDGAPRSGYSLAEAAIWYGYCSYNPLRYVDPDGREQSYLYDILGINEEQREALKLLGPIGILRARAIVDERLEAAQKYAHERRLGPPVDNEADAYRHFTWNVKNVEVFGVEKAKTIADNHEKYSAEGFGGSRRSLMDLWNNSVGRQLAALFPGVSEESLWEAAVNAGVVVLTPDDPRLDEWSSSSEWQGEVSMTEEQKRAVEKHLEQSGGGGDESCE</sequence>
<name>E0RRE7_WINT6</name>
<dbReference type="Pfam" id="PF22322">
    <property type="entry name" value="DUF6973"/>
    <property type="match status" value="1"/>
</dbReference>
<organism evidence="3 4">
    <name type="scientific">Winmispira thermophila (strain ATCC 49972 / DSM 6192 / RI 19.B1)</name>
    <name type="common">Spirochaeta thermophila</name>
    <dbReference type="NCBI Taxonomy" id="665571"/>
    <lineage>
        <taxon>Bacteria</taxon>
        <taxon>Pseudomonadati</taxon>
        <taxon>Spirochaetota</taxon>
        <taxon>Spirochaetia</taxon>
        <taxon>Winmispirales</taxon>
        <taxon>Winmispiraceae</taxon>
        <taxon>Winmispira</taxon>
    </lineage>
</organism>
<dbReference type="PaxDb" id="665571-STHERM_c06900"/>
<evidence type="ECO:0000313" key="4">
    <source>
        <dbReference type="Proteomes" id="UP000001296"/>
    </source>
</evidence>
<reference key="1">
    <citation type="submission" date="2009-08" db="EMBL/GenBank/DDBJ databases">
        <title>The genome sequence of Spirochaeta thermophila DSM6192.</title>
        <authorList>
            <person name="Angelov A."/>
            <person name="Mientus M."/>
            <person name="Wittenberg S."/>
            <person name="Lehmann R."/>
            <person name="Liesegang H."/>
            <person name="Daniel R."/>
            <person name="Liebl W."/>
        </authorList>
    </citation>
    <scope>NUCLEOTIDE SEQUENCE</scope>
    <source>
        <strain>DSM 6192</strain>
    </source>
</reference>
<gene>
    <name evidence="3" type="ordered locus">STHERM_c06900</name>
</gene>
<dbReference type="Proteomes" id="UP000001296">
    <property type="component" value="Chromosome"/>
</dbReference>
<reference evidence="3 4" key="2">
    <citation type="journal article" date="2010" name="J. Bacteriol.">
        <title>Genome sequence of the polysaccharide-degrading, thermophilic anaerobe Spirochaeta thermophila DSM 6192.</title>
        <authorList>
            <person name="Angelov A."/>
            <person name="Liebl S."/>
            <person name="Ballschmiter M."/>
            <person name="Bomeke M."/>
            <person name="Lehmann R."/>
            <person name="Liesegang H."/>
            <person name="Daniel R."/>
            <person name="Liebl W."/>
        </authorList>
    </citation>
    <scope>NUCLEOTIDE SEQUENCE [LARGE SCALE GENOMIC DNA]</scope>
    <source>
        <strain evidence="4">ATCC 49972 / DSM 6192 / RI 19.B1</strain>
    </source>
</reference>